<sequence>MTKDDNKQKLIKATDALLKDRSITSITTKEITKTAGVSVGVFYNYFSSKEDVFKELIKLFFNYSLKQMEVLRKEVTGKNIRSEIKFKEFLINGIDNNWENHFLNSDILLLSRKDEEFQKLMFYFNQEMVALVVEILTVINPELQENPPLLEAKMIMNLIQNSYPSFSKFDSEDEKERYIEKFVNIIFGISFNK</sequence>
<dbReference type="PRINTS" id="PR00455">
    <property type="entry name" value="HTHTETR"/>
</dbReference>
<keyword evidence="1 2" id="KW-0238">DNA-binding</keyword>
<dbReference type="RefSeq" id="WP_044774404.1">
    <property type="nucleotide sequence ID" value="NZ_CEFG01000039.1"/>
</dbReference>
<reference evidence="4 5" key="1">
    <citation type="submission" date="2016-02" db="EMBL/GenBank/DDBJ databases">
        <authorList>
            <consortium name="Pathogen Informatics"/>
        </authorList>
    </citation>
    <scope>NUCLEOTIDE SEQUENCE [LARGE SCALE GENOMIC DNA]</scope>
    <source>
        <strain evidence="4 5">LSS54</strain>
    </source>
</reference>
<dbReference type="PANTHER" id="PTHR43479">
    <property type="entry name" value="ACREF/ENVCD OPERON REPRESSOR-RELATED"/>
    <property type="match status" value="1"/>
</dbReference>
<dbReference type="InterPro" id="IPR009057">
    <property type="entry name" value="Homeodomain-like_sf"/>
</dbReference>
<dbReference type="AlphaFoldDB" id="A0A0Z8ES10"/>
<organism evidence="4 5">
    <name type="scientific">Streptococcus suis</name>
    <dbReference type="NCBI Taxonomy" id="1307"/>
    <lineage>
        <taxon>Bacteria</taxon>
        <taxon>Bacillati</taxon>
        <taxon>Bacillota</taxon>
        <taxon>Bacilli</taxon>
        <taxon>Lactobacillales</taxon>
        <taxon>Streptococcaceae</taxon>
        <taxon>Streptococcus</taxon>
    </lineage>
</organism>
<proteinExistence type="predicted"/>
<dbReference type="PROSITE" id="PS50977">
    <property type="entry name" value="HTH_TETR_2"/>
    <property type="match status" value="1"/>
</dbReference>
<evidence type="ECO:0000313" key="4">
    <source>
        <dbReference type="EMBL" id="CYU66920.1"/>
    </source>
</evidence>
<dbReference type="GO" id="GO:0003677">
    <property type="term" value="F:DNA binding"/>
    <property type="evidence" value="ECO:0007669"/>
    <property type="project" value="UniProtKB-UniRule"/>
</dbReference>
<dbReference type="InterPro" id="IPR001647">
    <property type="entry name" value="HTH_TetR"/>
</dbReference>
<protein>
    <submittedName>
        <fullName evidence="4">TetR/AcrR family transcriptional regulator</fullName>
    </submittedName>
</protein>
<dbReference type="SUPFAM" id="SSF46689">
    <property type="entry name" value="Homeodomain-like"/>
    <property type="match status" value="1"/>
</dbReference>
<dbReference type="InterPro" id="IPR023772">
    <property type="entry name" value="DNA-bd_HTH_TetR-type_CS"/>
</dbReference>
<dbReference type="Gene3D" id="1.10.357.10">
    <property type="entry name" value="Tetracycline Repressor, domain 2"/>
    <property type="match status" value="1"/>
</dbReference>
<evidence type="ECO:0000313" key="5">
    <source>
        <dbReference type="Proteomes" id="UP000073494"/>
    </source>
</evidence>
<dbReference type="InterPro" id="IPR050624">
    <property type="entry name" value="HTH-type_Tx_Regulator"/>
</dbReference>
<dbReference type="PANTHER" id="PTHR43479:SF11">
    <property type="entry name" value="ACREF_ENVCD OPERON REPRESSOR-RELATED"/>
    <property type="match status" value="1"/>
</dbReference>
<dbReference type="PROSITE" id="PS01081">
    <property type="entry name" value="HTH_TETR_1"/>
    <property type="match status" value="1"/>
</dbReference>
<feature type="domain" description="HTH tetR-type" evidence="3">
    <location>
        <begin position="4"/>
        <end position="64"/>
    </location>
</feature>
<dbReference type="Proteomes" id="UP000073494">
    <property type="component" value="Unassembled WGS sequence"/>
</dbReference>
<accession>A0A0Z8ES10</accession>
<evidence type="ECO:0000256" key="2">
    <source>
        <dbReference type="PROSITE-ProRule" id="PRU00335"/>
    </source>
</evidence>
<dbReference type="EMBL" id="FIHD01000002">
    <property type="protein sequence ID" value="CYU66920.1"/>
    <property type="molecule type" value="Genomic_DNA"/>
</dbReference>
<evidence type="ECO:0000256" key="1">
    <source>
        <dbReference type="ARBA" id="ARBA00023125"/>
    </source>
</evidence>
<evidence type="ECO:0000259" key="3">
    <source>
        <dbReference type="PROSITE" id="PS50977"/>
    </source>
</evidence>
<gene>
    <name evidence="4" type="ORF">ERS132416_00239</name>
</gene>
<dbReference type="Pfam" id="PF00440">
    <property type="entry name" value="TetR_N"/>
    <property type="match status" value="1"/>
</dbReference>
<name>A0A0Z8ES10_STRSU</name>
<feature type="DNA-binding region" description="H-T-H motif" evidence="2">
    <location>
        <begin position="27"/>
        <end position="46"/>
    </location>
</feature>